<accession>A0A3R8PVS9</accession>
<evidence type="ECO:0000256" key="1">
    <source>
        <dbReference type="ARBA" id="ARBA00022603"/>
    </source>
</evidence>
<dbReference type="SUPFAM" id="SSF53335">
    <property type="entry name" value="S-adenosyl-L-methionine-dependent methyltransferases"/>
    <property type="match status" value="1"/>
</dbReference>
<dbReference type="Proteomes" id="UP000274515">
    <property type="component" value="Unassembled WGS sequence"/>
</dbReference>
<dbReference type="NCBIfam" id="TIGR01934">
    <property type="entry name" value="MenG_MenH_UbiE"/>
    <property type="match status" value="1"/>
</dbReference>
<dbReference type="OrthoDB" id="9808140at2"/>
<keyword evidence="3 4" id="KW-0949">S-adenosyl-L-methionine</keyword>
<dbReference type="InterPro" id="IPR004033">
    <property type="entry name" value="UbiE/COQ5_MeTrFase"/>
</dbReference>
<evidence type="ECO:0000313" key="6">
    <source>
        <dbReference type="Proteomes" id="UP000274515"/>
    </source>
</evidence>
<proteinExistence type="inferred from homology"/>
<dbReference type="AlphaFoldDB" id="A0A3R8PVS9"/>
<dbReference type="HAMAP" id="MF_01813">
    <property type="entry name" value="MenG_UbiE_methyltr"/>
    <property type="match status" value="1"/>
</dbReference>
<dbReference type="Gene3D" id="3.40.50.150">
    <property type="entry name" value="Vaccinia Virus protein VP39"/>
    <property type="match status" value="1"/>
</dbReference>
<feature type="binding site" evidence="4">
    <location>
        <position position="80"/>
    </location>
    <ligand>
        <name>S-adenosyl-L-methionine</name>
        <dbReference type="ChEBI" id="CHEBI:59789"/>
    </ligand>
</feature>
<dbReference type="PANTHER" id="PTHR43591:SF24">
    <property type="entry name" value="2-METHOXY-6-POLYPRENYL-1,4-BENZOQUINOL METHYLASE, MITOCHONDRIAL"/>
    <property type="match status" value="1"/>
</dbReference>
<comment type="catalytic activity">
    <reaction evidence="4">
        <text>a 2-demethylmenaquinol + S-adenosyl-L-methionine = a menaquinol + S-adenosyl-L-homocysteine + H(+)</text>
        <dbReference type="Rhea" id="RHEA:42640"/>
        <dbReference type="Rhea" id="RHEA-COMP:9539"/>
        <dbReference type="Rhea" id="RHEA-COMP:9563"/>
        <dbReference type="ChEBI" id="CHEBI:15378"/>
        <dbReference type="ChEBI" id="CHEBI:18151"/>
        <dbReference type="ChEBI" id="CHEBI:55437"/>
        <dbReference type="ChEBI" id="CHEBI:57856"/>
        <dbReference type="ChEBI" id="CHEBI:59789"/>
        <dbReference type="EC" id="2.1.1.163"/>
    </reaction>
</comment>
<dbReference type="PANTHER" id="PTHR43591">
    <property type="entry name" value="METHYLTRANSFERASE"/>
    <property type="match status" value="1"/>
</dbReference>
<dbReference type="UniPathway" id="UPA00079">
    <property type="reaction ID" value="UER00169"/>
</dbReference>
<dbReference type="Pfam" id="PF01209">
    <property type="entry name" value="Ubie_methyltran"/>
    <property type="match status" value="1"/>
</dbReference>
<evidence type="ECO:0000256" key="3">
    <source>
        <dbReference type="ARBA" id="ARBA00022691"/>
    </source>
</evidence>
<sequence>MSRAGLDKNPREVAAMFDGVARRYDLTNTVLSFGQDRRWRKVTRQLLAPQQDEKVLDLAAGSGVSTVEFARSGAYCVAADFSLGMLSVGKDRGVPLVAADALHLPFADDAFDAVTISFGLRNLADTVAGLREMRRVVRPGGRLVVCEFSTPTWQPFRGVYMNYLMRALPPIARAVSSNPDAYVYLAESIRSWPDQRALAELIAEAGWTDTTWKNLTSGAVAVHHATNPA</sequence>
<organism evidence="5 6">
    <name type="scientific">Saccharopolyspora rhizosphaerae</name>
    <dbReference type="NCBI Taxonomy" id="2492662"/>
    <lineage>
        <taxon>Bacteria</taxon>
        <taxon>Bacillati</taxon>
        <taxon>Actinomycetota</taxon>
        <taxon>Actinomycetes</taxon>
        <taxon>Pseudonocardiales</taxon>
        <taxon>Pseudonocardiaceae</taxon>
        <taxon>Saccharopolyspora</taxon>
    </lineage>
</organism>
<keyword evidence="6" id="KW-1185">Reference proteome</keyword>
<name>A0A3R8PVS9_9PSEU</name>
<feature type="binding site" evidence="4">
    <location>
        <position position="117"/>
    </location>
    <ligand>
        <name>S-adenosyl-L-methionine</name>
        <dbReference type="ChEBI" id="CHEBI:59789"/>
    </ligand>
</feature>
<feature type="binding site" evidence="4">
    <location>
        <position position="62"/>
    </location>
    <ligand>
        <name>S-adenosyl-L-methionine</name>
        <dbReference type="ChEBI" id="CHEBI:59789"/>
    </ligand>
</feature>
<protein>
    <recommendedName>
        <fullName evidence="4">Demethylmenaquinone methyltransferase</fullName>
        <ecNumber evidence="4">2.1.1.163</ecNumber>
    </recommendedName>
</protein>
<evidence type="ECO:0000256" key="2">
    <source>
        <dbReference type="ARBA" id="ARBA00022679"/>
    </source>
</evidence>
<evidence type="ECO:0000256" key="4">
    <source>
        <dbReference type="HAMAP-Rule" id="MF_01813"/>
    </source>
</evidence>
<gene>
    <name evidence="4" type="primary">menG</name>
    <name evidence="5" type="ORF">EIL87_25655</name>
</gene>
<dbReference type="PROSITE" id="PS01184">
    <property type="entry name" value="UBIE_2"/>
    <property type="match status" value="1"/>
</dbReference>
<dbReference type="NCBIfam" id="NF001241">
    <property type="entry name" value="PRK00216.1-2"/>
    <property type="match status" value="1"/>
</dbReference>
<dbReference type="GO" id="GO:0032259">
    <property type="term" value="P:methylation"/>
    <property type="evidence" value="ECO:0007669"/>
    <property type="project" value="UniProtKB-KW"/>
</dbReference>
<comment type="caution">
    <text evidence="5">The sequence shown here is derived from an EMBL/GenBank/DDBJ whole genome shotgun (WGS) entry which is preliminary data.</text>
</comment>
<dbReference type="InterPro" id="IPR023576">
    <property type="entry name" value="UbiE/COQ5_MeTrFase_CS"/>
</dbReference>
<evidence type="ECO:0000313" key="5">
    <source>
        <dbReference type="EMBL" id="RRO13042.1"/>
    </source>
</evidence>
<keyword evidence="1 4" id="KW-0489">Methyltransferase</keyword>
<keyword evidence="2 4" id="KW-0808">Transferase</keyword>
<dbReference type="RefSeq" id="WP_125093128.1">
    <property type="nucleotide sequence ID" value="NZ_RSAA01000035.1"/>
</dbReference>
<dbReference type="PROSITE" id="PS01183">
    <property type="entry name" value="UBIE_1"/>
    <property type="match status" value="1"/>
</dbReference>
<dbReference type="EC" id="2.1.1.163" evidence="4"/>
<dbReference type="PROSITE" id="PS51608">
    <property type="entry name" value="SAM_MT_UBIE"/>
    <property type="match status" value="1"/>
</dbReference>
<dbReference type="GO" id="GO:0009234">
    <property type="term" value="P:menaquinone biosynthetic process"/>
    <property type="evidence" value="ECO:0007669"/>
    <property type="project" value="UniProtKB-UniRule"/>
</dbReference>
<reference evidence="5 6" key="1">
    <citation type="submission" date="2018-11" db="EMBL/GenBank/DDBJ databases">
        <title>Saccharopolyspora rhizosphaerae sp. nov., an actinomycete isolated from rhizosphere soil in Thailand.</title>
        <authorList>
            <person name="Intra B."/>
            <person name="Euanorasetr J."/>
            <person name="Take A."/>
            <person name="Inahashi Y."/>
            <person name="Mori M."/>
            <person name="Panbangred W."/>
            <person name="Matsumoto A."/>
        </authorList>
    </citation>
    <scope>NUCLEOTIDE SEQUENCE [LARGE SCALE GENOMIC DNA]</scope>
    <source>
        <strain evidence="5 6">H219</strain>
    </source>
</reference>
<dbReference type="GO" id="GO:0043770">
    <property type="term" value="F:demethylmenaquinone methyltransferase activity"/>
    <property type="evidence" value="ECO:0007669"/>
    <property type="project" value="UniProtKB-UniRule"/>
</dbReference>
<dbReference type="EMBL" id="RSAA01000035">
    <property type="protein sequence ID" value="RRO13042.1"/>
    <property type="molecule type" value="Genomic_DNA"/>
</dbReference>
<comment type="pathway">
    <text evidence="4">Quinol/quinone metabolism; menaquinone biosynthesis; menaquinol from 1,4-dihydroxy-2-naphthoate: step 2/2.</text>
</comment>
<comment type="similarity">
    <text evidence="4">Belongs to the class I-like SAM-binding methyltransferase superfamily. MenG/UbiE family.</text>
</comment>
<dbReference type="InterPro" id="IPR029063">
    <property type="entry name" value="SAM-dependent_MTases_sf"/>
</dbReference>
<keyword evidence="4" id="KW-0474">Menaquinone biosynthesis</keyword>
<comment type="function">
    <text evidence="4">Methyltransferase required for the conversion of demethylmenaquinol (DMKH2) to menaquinol (MKH2).</text>
</comment>
<feature type="binding site" evidence="4">
    <location>
        <begin position="100"/>
        <end position="101"/>
    </location>
    <ligand>
        <name>S-adenosyl-L-methionine</name>
        <dbReference type="ChEBI" id="CHEBI:59789"/>
    </ligand>
</feature>
<dbReference type="CDD" id="cd02440">
    <property type="entry name" value="AdoMet_MTases"/>
    <property type="match status" value="1"/>
</dbReference>